<dbReference type="EMBL" id="UYRV01132597">
    <property type="protein sequence ID" value="VDN37763.1"/>
    <property type="molecule type" value="Genomic_DNA"/>
</dbReference>
<evidence type="ECO:0000313" key="1">
    <source>
        <dbReference type="EMBL" id="VDN37763.1"/>
    </source>
</evidence>
<accession>A0A3P7NL24</accession>
<keyword evidence="2" id="KW-1185">Reference proteome</keyword>
<reference evidence="1 2" key="1">
    <citation type="submission" date="2018-11" db="EMBL/GenBank/DDBJ databases">
        <authorList>
            <consortium name="Pathogen Informatics"/>
        </authorList>
    </citation>
    <scope>NUCLEOTIDE SEQUENCE [LARGE SCALE GENOMIC DNA]</scope>
</reference>
<gene>
    <name evidence="1" type="ORF">CGOC_LOCUS13563</name>
</gene>
<dbReference type="AlphaFoldDB" id="A0A3P7NL24"/>
<evidence type="ECO:0000313" key="2">
    <source>
        <dbReference type="Proteomes" id="UP000271889"/>
    </source>
</evidence>
<sequence length="65" mass="7359">MCKSPLVEVENRSVARSQTFCSKNHEWSNKIVVIGISIFSISFVLELERTSNQHLVLVISITIII</sequence>
<organism evidence="1 2">
    <name type="scientific">Cylicostephanus goldi</name>
    <name type="common">Nematode worm</name>
    <dbReference type="NCBI Taxonomy" id="71465"/>
    <lineage>
        <taxon>Eukaryota</taxon>
        <taxon>Metazoa</taxon>
        <taxon>Ecdysozoa</taxon>
        <taxon>Nematoda</taxon>
        <taxon>Chromadorea</taxon>
        <taxon>Rhabditida</taxon>
        <taxon>Rhabditina</taxon>
        <taxon>Rhabditomorpha</taxon>
        <taxon>Strongyloidea</taxon>
        <taxon>Strongylidae</taxon>
        <taxon>Cylicostephanus</taxon>
    </lineage>
</organism>
<protein>
    <submittedName>
        <fullName evidence="1">Uncharacterized protein</fullName>
    </submittedName>
</protein>
<name>A0A3P7NL24_CYLGO</name>
<dbReference type="Proteomes" id="UP000271889">
    <property type="component" value="Unassembled WGS sequence"/>
</dbReference>
<proteinExistence type="predicted"/>